<comment type="caution">
    <text evidence="1">The sequence shown here is derived from an EMBL/GenBank/DDBJ whole genome shotgun (WGS) entry which is preliminary data.</text>
</comment>
<sequence length="82" mass="9123">MVSVAIKHPSDDVALQFIKNSIAINYKSHNNQQKTADLIYHNHTLRAQLRLEVIHAGNFGGSGVETQNQAITQIYVQAPEIL</sequence>
<reference evidence="1" key="1">
    <citation type="submission" date="2018-07" db="EMBL/GenBank/DDBJ databases">
        <authorList>
            <consortium name="GenomeTrakr network: Whole genome sequencing for foodborne pathogen traceback"/>
        </authorList>
    </citation>
    <scope>NUCLEOTIDE SEQUENCE</scope>
    <source>
        <strain evidence="1">MDH-2013-00175</strain>
    </source>
</reference>
<dbReference type="AlphaFoldDB" id="A0A5U3G5S4"/>
<name>A0A5U3G5S4_SALET</name>
<accession>A0A5U3G5S4</accession>
<proteinExistence type="predicted"/>
<evidence type="ECO:0000313" key="1">
    <source>
        <dbReference type="EMBL" id="EBP4061178.1"/>
    </source>
</evidence>
<protein>
    <submittedName>
        <fullName evidence="1">Uncharacterized protein</fullName>
    </submittedName>
</protein>
<organism evidence="1">
    <name type="scientific">Salmonella enterica I</name>
    <dbReference type="NCBI Taxonomy" id="59201"/>
    <lineage>
        <taxon>Bacteria</taxon>
        <taxon>Pseudomonadati</taxon>
        <taxon>Pseudomonadota</taxon>
        <taxon>Gammaproteobacteria</taxon>
        <taxon>Enterobacterales</taxon>
        <taxon>Enterobacteriaceae</taxon>
        <taxon>Salmonella</taxon>
    </lineage>
</organism>
<gene>
    <name evidence="1" type="ORF">Z599_26465</name>
</gene>
<dbReference type="EMBL" id="AAGLQK010000089">
    <property type="protein sequence ID" value="EBP4061178.1"/>
    <property type="molecule type" value="Genomic_DNA"/>
</dbReference>